<dbReference type="InterPro" id="IPR013783">
    <property type="entry name" value="Ig-like_fold"/>
</dbReference>
<name>A0A951IZ16_9BACT</name>
<keyword evidence="2" id="KW-1185">Reference proteome</keyword>
<dbReference type="SUPFAM" id="SSF81296">
    <property type="entry name" value="E set domains"/>
    <property type="match status" value="1"/>
</dbReference>
<dbReference type="InterPro" id="IPR014756">
    <property type="entry name" value="Ig_E-set"/>
</dbReference>
<evidence type="ECO:0008006" key="3">
    <source>
        <dbReference type="Google" id="ProtNLM"/>
    </source>
</evidence>
<sequence length="510" mass="57706">MILRFLRQIGIPTDNLKLLLMKGRFTQILFLTLLLFTFSCEIEEVGTLNLLTEEIVNVSGERAVVLGRIIAFENIPVEDHGFYFAEEESFLDPIIISLGATERPGRFVGEVSGLQLGRNYFVKAFVVRAGEMIFANTLSFETLNPAILGYEPLVQFGGGEIVITGINLADDTRVFFGDREAEVREVIFGFQVRVTVPPIASSISEQIRVVTRGIELEVETPFRYAVGRFNLLDANALEGLSIVENIYFQQGERFFAGMGRDSGNQSTDFIWEYNFAQGEWVKTGFEARMQRAASDSHTGYFGGGFFQTSIFGPQIPSDNYWHFDGLEYKELPPAPINISDGFGYEIQGQFYIAGGTIGVGSQVYRYDPASNAWEIRPNLPSNVDKGMVHFVYNDHLYWIDRDNNLIQYNPFTAQSQTVSRYPSPMIENTTDSGGFALVMGDKVFIGLYNNAREIWELDMEILDWGRKQNFTGDARGRITGAYSKDGLLYFLRSYLINPRTEFWEFDPEAF</sequence>
<accession>A0A951IZ16</accession>
<evidence type="ECO:0000313" key="1">
    <source>
        <dbReference type="EMBL" id="MBW3468899.1"/>
    </source>
</evidence>
<dbReference type="AlphaFoldDB" id="A0A951IZ16"/>
<gene>
    <name evidence="1" type="ORF">EGN73_13915</name>
</gene>
<dbReference type="InterPro" id="IPR015915">
    <property type="entry name" value="Kelch-typ_b-propeller"/>
</dbReference>
<dbReference type="Proteomes" id="UP000727490">
    <property type="component" value="Unassembled WGS sequence"/>
</dbReference>
<comment type="caution">
    <text evidence="1">The sequence shown here is derived from an EMBL/GenBank/DDBJ whole genome shotgun (WGS) entry which is preliminary data.</text>
</comment>
<dbReference type="Gene3D" id="2.120.10.80">
    <property type="entry name" value="Kelch-type beta propeller"/>
    <property type="match status" value="1"/>
</dbReference>
<dbReference type="EMBL" id="RPHB01000006">
    <property type="protein sequence ID" value="MBW3468899.1"/>
    <property type="molecule type" value="Genomic_DNA"/>
</dbReference>
<dbReference type="CDD" id="cd00102">
    <property type="entry name" value="IPT"/>
    <property type="match status" value="1"/>
</dbReference>
<evidence type="ECO:0000313" key="2">
    <source>
        <dbReference type="Proteomes" id="UP000727490"/>
    </source>
</evidence>
<proteinExistence type="predicted"/>
<dbReference type="Pfam" id="PF01344">
    <property type="entry name" value="Kelch_1"/>
    <property type="match status" value="1"/>
</dbReference>
<dbReference type="SUPFAM" id="SSF117281">
    <property type="entry name" value="Kelch motif"/>
    <property type="match status" value="1"/>
</dbReference>
<organism evidence="1 2">
    <name type="scientific">Arthrospiribacter ruber</name>
    <dbReference type="NCBI Taxonomy" id="2487934"/>
    <lineage>
        <taxon>Bacteria</taxon>
        <taxon>Pseudomonadati</taxon>
        <taxon>Bacteroidota</taxon>
        <taxon>Cytophagia</taxon>
        <taxon>Cytophagales</taxon>
        <taxon>Cyclobacteriaceae</taxon>
        <taxon>Arthrospiribacter</taxon>
    </lineage>
</organism>
<reference evidence="1 2" key="1">
    <citation type="journal article" date="2020" name="Syst. Appl. Microbiol.">
        <title>Arthrospiribacter ruber gen. nov., sp. nov., a novel bacterium isolated from Arthrospira cultures.</title>
        <authorList>
            <person name="Waleron M."/>
            <person name="Misztak A."/>
            <person name="Waleron M.M."/>
            <person name="Furmaniak M."/>
            <person name="Mrozik A."/>
            <person name="Waleron K."/>
        </authorList>
    </citation>
    <scope>NUCLEOTIDE SEQUENCE [LARGE SCALE GENOMIC DNA]</scope>
    <source>
        <strain evidence="1 2">DPMB0001</strain>
    </source>
</reference>
<dbReference type="InterPro" id="IPR006652">
    <property type="entry name" value="Kelch_1"/>
</dbReference>
<dbReference type="Gene3D" id="2.60.40.10">
    <property type="entry name" value="Immunoglobulins"/>
    <property type="match status" value="1"/>
</dbReference>
<protein>
    <recommendedName>
        <fullName evidence="3">IPT/TIG domain-containing protein</fullName>
    </recommendedName>
</protein>